<dbReference type="EMBL" id="VBQZ03000046">
    <property type="protein sequence ID" value="MXQ88532.1"/>
    <property type="molecule type" value="Genomic_DNA"/>
</dbReference>
<dbReference type="Proteomes" id="UP000322234">
    <property type="component" value="Unassembled WGS sequence"/>
</dbReference>
<keyword evidence="3" id="KW-1185">Reference proteome</keyword>
<feature type="region of interest" description="Disordered" evidence="1">
    <location>
        <begin position="114"/>
        <end position="178"/>
    </location>
</feature>
<organism evidence="2 3">
    <name type="scientific">Bos mutus</name>
    <name type="common">wild yak</name>
    <dbReference type="NCBI Taxonomy" id="72004"/>
    <lineage>
        <taxon>Eukaryota</taxon>
        <taxon>Metazoa</taxon>
        <taxon>Chordata</taxon>
        <taxon>Craniata</taxon>
        <taxon>Vertebrata</taxon>
        <taxon>Euteleostomi</taxon>
        <taxon>Mammalia</taxon>
        <taxon>Eutheria</taxon>
        <taxon>Laurasiatheria</taxon>
        <taxon>Artiodactyla</taxon>
        <taxon>Ruminantia</taxon>
        <taxon>Pecora</taxon>
        <taxon>Bovidae</taxon>
        <taxon>Bovinae</taxon>
        <taxon>Bos</taxon>
    </lineage>
</organism>
<gene>
    <name evidence="2" type="ORF">E5288_WYG006722</name>
</gene>
<dbReference type="AlphaFoldDB" id="A0A6B0RGJ1"/>
<sequence length="178" mass="19146">MEKRICERGGPLPHTWAPVTLPWTAGRIPGGTRVLLAGSAGPRDAPPSAFPPDGFFLHDRLQLMALGEPLESQAHRTLCAPSAPRMPCALADLPELPRQPVTCAYEKLRVGGDEAGPRVPSTSHHAAYAPPRLEHRAGSLEITDDLATRGPTAVAEPLRHRRSPAPFRSKYSLPSSCC</sequence>
<comment type="caution">
    <text evidence="2">The sequence shown here is derived from an EMBL/GenBank/DDBJ whole genome shotgun (WGS) entry which is preliminary data.</text>
</comment>
<protein>
    <submittedName>
        <fullName evidence="2">Uncharacterized protein</fullName>
    </submittedName>
</protein>
<accession>A0A6B0RGJ1</accession>
<evidence type="ECO:0000313" key="2">
    <source>
        <dbReference type="EMBL" id="MXQ88532.1"/>
    </source>
</evidence>
<evidence type="ECO:0000313" key="3">
    <source>
        <dbReference type="Proteomes" id="UP000322234"/>
    </source>
</evidence>
<proteinExistence type="predicted"/>
<evidence type="ECO:0000256" key="1">
    <source>
        <dbReference type="SAM" id="MobiDB-lite"/>
    </source>
</evidence>
<name>A0A6B0RGJ1_9CETA</name>
<reference evidence="2" key="1">
    <citation type="submission" date="2019-10" db="EMBL/GenBank/DDBJ databases">
        <title>The sequence and de novo assembly of the wild yak genome.</title>
        <authorList>
            <person name="Liu Y."/>
        </authorList>
    </citation>
    <scope>NUCLEOTIDE SEQUENCE [LARGE SCALE GENOMIC DNA]</scope>
    <source>
        <strain evidence="2">WY2019</strain>
    </source>
</reference>